<evidence type="ECO:0000313" key="3">
    <source>
        <dbReference type="Proteomes" id="UP001165090"/>
    </source>
</evidence>
<feature type="non-terminal residue" evidence="2">
    <location>
        <position position="1"/>
    </location>
</feature>
<dbReference type="EMBL" id="BSDZ01000078">
    <property type="protein sequence ID" value="GLI67093.1"/>
    <property type="molecule type" value="Genomic_DNA"/>
</dbReference>
<gene>
    <name evidence="2" type="ORF">VaNZ11_011295</name>
</gene>
<protein>
    <recommendedName>
        <fullName evidence="4">Retrotransposon gag domain-containing protein</fullName>
    </recommendedName>
</protein>
<feature type="region of interest" description="Disordered" evidence="1">
    <location>
        <begin position="54"/>
        <end position="99"/>
    </location>
</feature>
<evidence type="ECO:0000313" key="2">
    <source>
        <dbReference type="EMBL" id="GLI67093.1"/>
    </source>
</evidence>
<dbReference type="Proteomes" id="UP001165090">
    <property type="component" value="Unassembled WGS sequence"/>
</dbReference>
<feature type="compositionally biased region" description="Polar residues" evidence="1">
    <location>
        <begin position="63"/>
        <end position="72"/>
    </location>
</feature>
<comment type="caution">
    <text evidence="2">The sequence shown here is derived from an EMBL/GenBank/DDBJ whole genome shotgun (WGS) entry which is preliminary data.</text>
</comment>
<sequence>GNTLEGSAKDWYHEWTTARGEYTFDELISALLARFATEVQARDVEDPLGEAVALDQELGATRPTPTATMQRSSRQRKARGGSSLGVHGSGGAGPSSDPA</sequence>
<organism evidence="2 3">
    <name type="scientific">Volvox africanus</name>
    <dbReference type="NCBI Taxonomy" id="51714"/>
    <lineage>
        <taxon>Eukaryota</taxon>
        <taxon>Viridiplantae</taxon>
        <taxon>Chlorophyta</taxon>
        <taxon>core chlorophytes</taxon>
        <taxon>Chlorophyceae</taxon>
        <taxon>CS clade</taxon>
        <taxon>Chlamydomonadales</taxon>
        <taxon>Volvocaceae</taxon>
        <taxon>Volvox</taxon>
    </lineage>
</organism>
<accession>A0ABQ5SC93</accession>
<evidence type="ECO:0000256" key="1">
    <source>
        <dbReference type="SAM" id="MobiDB-lite"/>
    </source>
</evidence>
<name>A0ABQ5SC93_9CHLO</name>
<reference evidence="2 3" key="1">
    <citation type="journal article" date="2023" name="IScience">
        <title>Expanded male sex-determining region conserved during the evolution of homothallism in the green alga Volvox.</title>
        <authorList>
            <person name="Yamamoto K."/>
            <person name="Matsuzaki R."/>
            <person name="Mahakham W."/>
            <person name="Heman W."/>
            <person name="Sekimoto H."/>
            <person name="Kawachi M."/>
            <person name="Minakuchi Y."/>
            <person name="Toyoda A."/>
            <person name="Nozaki H."/>
        </authorList>
    </citation>
    <scope>NUCLEOTIDE SEQUENCE [LARGE SCALE GENOMIC DNA]</scope>
    <source>
        <strain evidence="2 3">NIES-4468</strain>
    </source>
</reference>
<keyword evidence="3" id="KW-1185">Reference proteome</keyword>
<evidence type="ECO:0008006" key="4">
    <source>
        <dbReference type="Google" id="ProtNLM"/>
    </source>
</evidence>
<proteinExistence type="predicted"/>